<feature type="topological domain" description="Extracellular" evidence="10">
    <location>
        <begin position="29"/>
        <end position="155"/>
    </location>
</feature>
<proteinExistence type="inferred from homology"/>
<evidence type="ECO:0000256" key="9">
    <source>
        <dbReference type="ARBA" id="ARBA00023136"/>
    </source>
</evidence>
<evidence type="ECO:0000256" key="1">
    <source>
        <dbReference type="ARBA" id="ARBA00004370"/>
    </source>
</evidence>
<evidence type="ECO:0000313" key="11">
    <source>
        <dbReference type="EMBL" id="MDF2095578.1"/>
    </source>
</evidence>
<dbReference type="InterPro" id="IPR036127">
    <property type="entry name" value="CcmE-like_sf"/>
</dbReference>
<dbReference type="RefSeq" id="WP_275821140.1">
    <property type="nucleotide sequence ID" value="NZ_JARHUD010000003.1"/>
</dbReference>
<keyword evidence="3 10" id="KW-0812">Transmembrane</keyword>
<feature type="topological domain" description="Cytoplasmic" evidence="10">
    <location>
        <begin position="1"/>
        <end position="7"/>
    </location>
</feature>
<comment type="similarity">
    <text evidence="10">Belongs to the CcmE/CycJ family.</text>
</comment>
<dbReference type="PANTHER" id="PTHR34128">
    <property type="entry name" value="CYTOCHROME C-TYPE BIOGENESIS PROTEIN CCME HOMOLOG, MITOCHONDRIAL"/>
    <property type="match status" value="1"/>
</dbReference>
<comment type="function">
    <text evidence="10">Heme chaperone required for the biogenesis of c-type cytochromes. Transiently binds heme delivered by CcmC and transfers the heme to apo-cytochromes in a process facilitated by CcmF and CcmH.</text>
</comment>
<dbReference type="InterPro" id="IPR012340">
    <property type="entry name" value="NA-bd_OB-fold"/>
</dbReference>
<evidence type="ECO:0000256" key="7">
    <source>
        <dbReference type="ARBA" id="ARBA00022989"/>
    </source>
</evidence>
<protein>
    <recommendedName>
        <fullName evidence="10">Cytochrome c-type biogenesis protein CcmE</fullName>
    </recommendedName>
    <alternativeName>
        <fullName evidence="10">Cytochrome c maturation protein E</fullName>
    </alternativeName>
    <alternativeName>
        <fullName evidence="10">Heme chaperone CcmE</fullName>
    </alternativeName>
</protein>
<keyword evidence="8 10" id="KW-0408">Iron</keyword>
<keyword evidence="2 10" id="KW-0349">Heme</keyword>
<name>A0ABT5YKW9_9PROT</name>
<evidence type="ECO:0000256" key="4">
    <source>
        <dbReference type="ARBA" id="ARBA00022723"/>
    </source>
</evidence>
<feature type="binding site" description="axial binding residue" evidence="10">
    <location>
        <position position="126"/>
    </location>
    <ligand>
        <name>heme</name>
        <dbReference type="ChEBI" id="CHEBI:30413"/>
    </ligand>
    <ligandPart>
        <name>Fe</name>
        <dbReference type="ChEBI" id="CHEBI:18248"/>
    </ligandPart>
</feature>
<evidence type="ECO:0000256" key="8">
    <source>
        <dbReference type="ARBA" id="ARBA00023004"/>
    </source>
</evidence>
<keyword evidence="5 10" id="KW-0201">Cytochrome c-type biogenesis</keyword>
<keyword evidence="9 10" id="KW-0472">Membrane</keyword>
<keyword evidence="6 10" id="KW-0735">Signal-anchor</keyword>
<dbReference type="Pfam" id="PF03100">
    <property type="entry name" value="CcmE"/>
    <property type="match status" value="1"/>
</dbReference>
<keyword evidence="10" id="KW-1003">Cell membrane</keyword>
<dbReference type="InterPro" id="IPR004329">
    <property type="entry name" value="CcmE"/>
</dbReference>
<dbReference type="Gene3D" id="2.40.50.140">
    <property type="entry name" value="Nucleic acid-binding proteins"/>
    <property type="match status" value="1"/>
</dbReference>
<dbReference type="Proteomes" id="UP001215503">
    <property type="component" value="Unassembled WGS sequence"/>
</dbReference>
<sequence length="155" mass="16662">MTRKRRRMMVVGLGLLCLGAAAALALTAFEDNLLFFYSPSDLHSEAPPPGRMLRIGGIVEEGSLERDGEGSVAFRVTDFASTVPVTYRGILPDLFREGQGVVAQGRLTDAGLFQAEEVLARHDENYMPSEVADALERAGVWRPESGEGPPRGSGG</sequence>
<dbReference type="NCBIfam" id="NF009729">
    <property type="entry name" value="PRK13254.1-3"/>
    <property type="match status" value="1"/>
</dbReference>
<dbReference type="NCBIfam" id="NF009731">
    <property type="entry name" value="PRK13254.1-5"/>
    <property type="match status" value="1"/>
</dbReference>
<evidence type="ECO:0000256" key="5">
    <source>
        <dbReference type="ARBA" id="ARBA00022748"/>
    </source>
</evidence>
<evidence type="ECO:0000256" key="6">
    <source>
        <dbReference type="ARBA" id="ARBA00022968"/>
    </source>
</evidence>
<dbReference type="PANTHER" id="PTHR34128:SF2">
    <property type="entry name" value="CYTOCHROME C-TYPE BIOGENESIS PROTEIN CCME HOMOLOG, MITOCHONDRIAL"/>
    <property type="match status" value="1"/>
</dbReference>
<dbReference type="HAMAP" id="MF_01959">
    <property type="entry name" value="CcmE"/>
    <property type="match status" value="1"/>
</dbReference>
<gene>
    <name evidence="10 11" type="primary">ccmE</name>
    <name evidence="10" type="synonym">cycJ</name>
    <name evidence="11" type="ORF">P2G67_06280</name>
</gene>
<comment type="subcellular location">
    <subcellularLocation>
        <location evidence="10">Cell membrane</location>
        <topology evidence="10">Single-pass type II membrane protein</topology>
    </subcellularLocation>
    <subcellularLocation>
        <location evidence="1">Membrane</location>
    </subcellularLocation>
</comment>
<keyword evidence="4 10" id="KW-0479">Metal-binding</keyword>
<reference evidence="11 12" key="1">
    <citation type="submission" date="2023-03" db="EMBL/GenBank/DDBJ databases">
        <title>Fodinicurvata sp. CAU 1616 isolated from sea sendiment.</title>
        <authorList>
            <person name="Kim W."/>
        </authorList>
    </citation>
    <scope>NUCLEOTIDE SEQUENCE [LARGE SCALE GENOMIC DNA]</scope>
    <source>
        <strain evidence="11 12">CAU 1616</strain>
    </source>
</reference>
<dbReference type="EMBL" id="JARHUD010000003">
    <property type="protein sequence ID" value="MDF2095578.1"/>
    <property type="molecule type" value="Genomic_DNA"/>
</dbReference>
<comment type="caution">
    <text evidence="11">The sequence shown here is derived from an EMBL/GenBank/DDBJ whole genome shotgun (WGS) entry which is preliminary data.</text>
</comment>
<dbReference type="SUPFAM" id="SSF82093">
    <property type="entry name" value="Heme chaperone CcmE"/>
    <property type="match status" value="1"/>
</dbReference>
<evidence type="ECO:0000313" key="12">
    <source>
        <dbReference type="Proteomes" id="UP001215503"/>
    </source>
</evidence>
<keyword evidence="7 10" id="KW-1133">Transmembrane helix</keyword>
<organism evidence="11 12">
    <name type="scientific">Aquibaculum arenosum</name>
    <dbReference type="NCBI Taxonomy" id="3032591"/>
    <lineage>
        <taxon>Bacteria</taxon>
        <taxon>Pseudomonadati</taxon>
        <taxon>Pseudomonadota</taxon>
        <taxon>Alphaproteobacteria</taxon>
        <taxon>Rhodospirillales</taxon>
        <taxon>Rhodovibrionaceae</taxon>
        <taxon>Aquibaculum</taxon>
    </lineage>
</organism>
<evidence type="ECO:0000256" key="10">
    <source>
        <dbReference type="HAMAP-Rule" id="MF_01959"/>
    </source>
</evidence>
<feature type="binding site" description="covalent" evidence="10">
    <location>
        <position position="122"/>
    </location>
    <ligand>
        <name>heme</name>
        <dbReference type="ChEBI" id="CHEBI:30413"/>
    </ligand>
</feature>
<evidence type="ECO:0000256" key="2">
    <source>
        <dbReference type="ARBA" id="ARBA00022617"/>
    </source>
</evidence>
<accession>A0ABT5YKW9</accession>
<keyword evidence="12" id="KW-1185">Reference proteome</keyword>
<evidence type="ECO:0000256" key="3">
    <source>
        <dbReference type="ARBA" id="ARBA00022692"/>
    </source>
</evidence>
<dbReference type="NCBIfam" id="NF009727">
    <property type="entry name" value="PRK13254.1-1"/>
    <property type="match status" value="1"/>
</dbReference>